<protein>
    <submittedName>
        <fullName evidence="3">Enoyl-CoA hydratase</fullName>
    </submittedName>
</protein>
<dbReference type="InterPro" id="IPR001753">
    <property type="entry name" value="Enoyl-CoA_hydra/iso"/>
</dbReference>
<dbReference type="Proteomes" id="UP000662914">
    <property type="component" value="Chromosome"/>
</dbReference>
<dbReference type="NCBIfam" id="NF006128">
    <property type="entry name" value="PRK08272.1"/>
    <property type="match status" value="1"/>
</dbReference>
<proteinExistence type="inferred from homology"/>
<accession>A0A809RMD6</accession>
<dbReference type="SUPFAM" id="SSF52096">
    <property type="entry name" value="ClpP/crotonase"/>
    <property type="match status" value="1"/>
</dbReference>
<dbReference type="Gene3D" id="3.90.226.10">
    <property type="entry name" value="2-enoyl-CoA Hydratase, Chain A, domain 1"/>
    <property type="match status" value="1"/>
</dbReference>
<gene>
    <name evidence="3" type="ORF">DSYM_13810</name>
</gene>
<dbReference type="GO" id="GO:0003824">
    <property type="term" value="F:catalytic activity"/>
    <property type="evidence" value="ECO:0007669"/>
    <property type="project" value="InterPro"/>
</dbReference>
<evidence type="ECO:0000313" key="3">
    <source>
        <dbReference type="EMBL" id="BBO20682.1"/>
    </source>
</evidence>
<dbReference type="AlphaFoldDB" id="A0A809RMD6"/>
<comment type="similarity">
    <text evidence="1 2">Belongs to the enoyl-CoA hydratase/isomerase family.</text>
</comment>
<evidence type="ECO:0000256" key="1">
    <source>
        <dbReference type="ARBA" id="ARBA00005254"/>
    </source>
</evidence>
<dbReference type="Pfam" id="PF00378">
    <property type="entry name" value="ECH_1"/>
    <property type="match status" value="1"/>
</dbReference>
<organism evidence="3 4">
    <name type="scientific">Candidatus Desulfobacillus denitrificans</name>
    <dbReference type="NCBI Taxonomy" id="2608985"/>
    <lineage>
        <taxon>Bacteria</taxon>
        <taxon>Pseudomonadati</taxon>
        <taxon>Pseudomonadota</taxon>
        <taxon>Betaproteobacteria</taxon>
        <taxon>Candidatus Desulfobacillus</taxon>
    </lineage>
</organism>
<dbReference type="PANTHER" id="PTHR43802:SF1">
    <property type="entry name" value="IP11341P-RELATED"/>
    <property type="match status" value="1"/>
</dbReference>
<dbReference type="InterPro" id="IPR029045">
    <property type="entry name" value="ClpP/crotonase-like_dom_sf"/>
</dbReference>
<dbReference type="InterPro" id="IPR018376">
    <property type="entry name" value="Enoyl-CoA_hyd/isom_CS"/>
</dbReference>
<sequence length="307" mass="33763">MPDFSTLRIDPDAENPHIARLLLNRPERLNAINEAMPEEIRAAVAWAEAEDSVHVIVVEGAGKGFCGGYDLSQFGSGEIDHPCQQERHPWDPMVDYAYMKRNTEAFMSLWKSAKPTIAKVHGHAVAGGSDIALCCDLLVIAEDARIGYMPTRVWGCPTTAMWTYRLGPTRAKQLMFTGDTIDGRTAAAWGLANEAVPADRLEAATLRLANRIAGVPRGHLAMHKLVVNQVMLNMGLEQSQTLATVFDGITRHNPEGLWFRRYAQSEGFKAAVSWRDGGRPIPEGDEARALIRELEARRKGSGPHGEG</sequence>
<name>A0A809RMD6_9PROT</name>
<evidence type="ECO:0000256" key="2">
    <source>
        <dbReference type="RuleBase" id="RU003707"/>
    </source>
</evidence>
<dbReference type="EMBL" id="AP021857">
    <property type="protein sequence ID" value="BBO20682.1"/>
    <property type="molecule type" value="Genomic_DNA"/>
</dbReference>
<evidence type="ECO:0000313" key="4">
    <source>
        <dbReference type="Proteomes" id="UP000662914"/>
    </source>
</evidence>
<dbReference type="CDD" id="cd06558">
    <property type="entry name" value="crotonase-like"/>
    <property type="match status" value="1"/>
</dbReference>
<reference evidence="3" key="1">
    <citation type="journal article" name="DNA Res.">
        <title>The physiological potential of anammox bacteria as revealed by their core genome structure.</title>
        <authorList>
            <person name="Okubo T."/>
            <person name="Toyoda A."/>
            <person name="Fukuhara K."/>
            <person name="Uchiyama I."/>
            <person name="Harigaya Y."/>
            <person name="Kuroiwa M."/>
            <person name="Suzuki T."/>
            <person name="Murakami Y."/>
            <person name="Suwa Y."/>
            <person name="Takami H."/>
        </authorList>
    </citation>
    <scope>NUCLEOTIDE SEQUENCE</scope>
    <source>
        <strain evidence="3">317325-3</strain>
    </source>
</reference>
<dbReference type="KEGG" id="ddz:DSYM_13810"/>
<dbReference type="PANTHER" id="PTHR43802">
    <property type="entry name" value="ENOYL-COA HYDRATASE"/>
    <property type="match status" value="1"/>
</dbReference>
<dbReference type="PROSITE" id="PS00166">
    <property type="entry name" value="ENOYL_COA_HYDRATASE"/>
    <property type="match status" value="1"/>
</dbReference>